<dbReference type="RefSeq" id="WP_113956077.1">
    <property type="nucleotide sequence ID" value="NZ_QNRT01000023.1"/>
</dbReference>
<name>A0A395JED9_9GAMM</name>
<proteinExistence type="predicted"/>
<dbReference type="EMBL" id="QNRT01000023">
    <property type="protein sequence ID" value="RBP44827.1"/>
    <property type="molecule type" value="Genomic_DNA"/>
</dbReference>
<sequence>MDADFEIVEKLEYEISSKEIRSDSNRLSTLIHNDFEEFGKSGKRFSKSDIVNEVPIWDYHEIEIKHLECVRLSVKTVLVKYQSFSNGVRANRSSIWVKENNHWQMIFHQGTIC</sequence>
<protein>
    <recommendedName>
        <fullName evidence="1">DUF4440 domain-containing protein</fullName>
    </recommendedName>
</protein>
<comment type="caution">
    <text evidence="2">The sequence shown here is derived from an EMBL/GenBank/DDBJ whole genome shotgun (WGS) entry which is preliminary data.</text>
</comment>
<accession>A0A395JED9</accession>
<gene>
    <name evidence="2" type="ORF">DFR28_1232</name>
</gene>
<dbReference type="Gene3D" id="3.10.450.50">
    <property type="match status" value="1"/>
</dbReference>
<dbReference type="OrthoDB" id="121974at2"/>
<evidence type="ECO:0000313" key="2">
    <source>
        <dbReference type="EMBL" id="RBP44827.1"/>
    </source>
</evidence>
<evidence type="ECO:0000259" key="1">
    <source>
        <dbReference type="Pfam" id="PF14534"/>
    </source>
</evidence>
<organism evidence="2 3">
    <name type="scientific">Arenicella xantha</name>
    <dbReference type="NCBI Taxonomy" id="644221"/>
    <lineage>
        <taxon>Bacteria</taxon>
        <taxon>Pseudomonadati</taxon>
        <taxon>Pseudomonadota</taxon>
        <taxon>Gammaproteobacteria</taxon>
        <taxon>Arenicellales</taxon>
        <taxon>Arenicellaceae</taxon>
        <taxon>Arenicella</taxon>
    </lineage>
</organism>
<dbReference type="Proteomes" id="UP000253083">
    <property type="component" value="Unassembled WGS sequence"/>
</dbReference>
<dbReference type="SUPFAM" id="SSF54427">
    <property type="entry name" value="NTF2-like"/>
    <property type="match status" value="1"/>
</dbReference>
<reference evidence="2 3" key="1">
    <citation type="submission" date="2018-06" db="EMBL/GenBank/DDBJ databases">
        <title>Genomic Encyclopedia of Type Strains, Phase IV (KMG-IV): sequencing the most valuable type-strain genomes for metagenomic binning, comparative biology and taxonomic classification.</title>
        <authorList>
            <person name="Goeker M."/>
        </authorList>
    </citation>
    <scope>NUCLEOTIDE SEQUENCE [LARGE SCALE GENOMIC DNA]</scope>
    <source>
        <strain evidence="2 3">DSM 24032</strain>
    </source>
</reference>
<dbReference type="AlphaFoldDB" id="A0A395JED9"/>
<evidence type="ECO:0000313" key="3">
    <source>
        <dbReference type="Proteomes" id="UP000253083"/>
    </source>
</evidence>
<dbReference type="InterPro" id="IPR027843">
    <property type="entry name" value="DUF4440"/>
</dbReference>
<dbReference type="InterPro" id="IPR032710">
    <property type="entry name" value="NTF2-like_dom_sf"/>
</dbReference>
<dbReference type="InParanoid" id="A0A395JED9"/>
<keyword evidence="3" id="KW-1185">Reference proteome</keyword>
<feature type="domain" description="DUF4440" evidence="1">
    <location>
        <begin position="10"/>
        <end position="105"/>
    </location>
</feature>
<dbReference type="Pfam" id="PF14534">
    <property type="entry name" value="DUF4440"/>
    <property type="match status" value="1"/>
</dbReference>